<evidence type="ECO:0000256" key="2">
    <source>
        <dbReference type="ARBA" id="ARBA00010981"/>
    </source>
</evidence>
<keyword evidence="4" id="KW-0479">Metal-binding</keyword>
<keyword evidence="7" id="KW-0862">Zinc</keyword>
<dbReference type="GO" id="GO:0070536">
    <property type="term" value="P:protein K63-linked deubiquitination"/>
    <property type="evidence" value="ECO:0007669"/>
    <property type="project" value="InterPro"/>
</dbReference>
<dbReference type="SMART" id="SM00232">
    <property type="entry name" value="JAB_MPN"/>
    <property type="match status" value="1"/>
</dbReference>
<keyword evidence="8" id="KW-0482">Metalloprotease</keyword>
<dbReference type="Gene3D" id="3.40.140.10">
    <property type="entry name" value="Cytidine Deaminase, domain 2"/>
    <property type="match status" value="1"/>
</dbReference>
<dbReference type="CDD" id="cd08066">
    <property type="entry name" value="MPN_AMSH_like"/>
    <property type="match status" value="1"/>
</dbReference>
<dbReference type="AlphaFoldDB" id="A0A7J6V338"/>
<dbReference type="InterPro" id="IPR037518">
    <property type="entry name" value="MPN"/>
</dbReference>
<reference evidence="10 11" key="1">
    <citation type="submission" date="2020-06" db="EMBL/GenBank/DDBJ databases">
        <title>Transcriptomic and genomic resources for Thalictrum thalictroides and T. hernandezii: Facilitating candidate gene discovery in an emerging model plant lineage.</title>
        <authorList>
            <person name="Arias T."/>
            <person name="Riano-Pachon D.M."/>
            <person name="Di Stilio V.S."/>
        </authorList>
    </citation>
    <scope>NUCLEOTIDE SEQUENCE [LARGE SCALE GENOMIC DNA]</scope>
    <source>
        <strain evidence="11">cv. WT478/WT964</strain>
        <tissue evidence="10">Leaves</tissue>
    </source>
</reference>
<dbReference type="GO" id="GO:0005768">
    <property type="term" value="C:endosome"/>
    <property type="evidence" value="ECO:0007669"/>
    <property type="project" value="TreeGrafter"/>
</dbReference>
<comment type="cofactor">
    <cofactor evidence="1">
        <name>Zn(2+)</name>
        <dbReference type="ChEBI" id="CHEBI:29105"/>
    </cofactor>
</comment>
<dbReference type="GO" id="GO:0140492">
    <property type="term" value="F:metal-dependent deubiquitinase activity"/>
    <property type="evidence" value="ECO:0007669"/>
    <property type="project" value="InterPro"/>
</dbReference>
<evidence type="ECO:0000313" key="10">
    <source>
        <dbReference type="EMBL" id="KAF5179313.1"/>
    </source>
</evidence>
<evidence type="ECO:0000313" key="11">
    <source>
        <dbReference type="Proteomes" id="UP000554482"/>
    </source>
</evidence>
<dbReference type="EMBL" id="JABWDY010038950">
    <property type="protein sequence ID" value="KAF5179313.1"/>
    <property type="molecule type" value="Genomic_DNA"/>
</dbReference>
<protein>
    <submittedName>
        <fullName evidence="10">Amsh-like ubiquitin thioesterase</fullName>
    </submittedName>
</protein>
<dbReference type="PANTHER" id="PTHR12947">
    <property type="entry name" value="AMSH-LIKE PROTEASE"/>
    <property type="match status" value="1"/>
</dbReference>
<dbReference type="GO" id="GO:0006508">
    <property type="term" value="P:proteolysis"/>
    <property type="evidence" value="ECO:0007669"/>
    <property type="project" value="UniProtKB-KW"/>
</dbReference>
<accession>A0A7J6V338</accession>
<evidence type="ECO:0000256" key="4">
    <source>
        <dbReference type="ARBA" id="ARBA00022723"/>
    </source>
</evidence>
<dbReference type="InterPro" id="IPR044098">
    <property type="entry name" value="STAMBP/STALP-like_MPN"/>
</dbReference>
<keyword evidence="6" id="KW-0378">Hydrolase</keyword>
<evidence type="ECO:0000259" key="9">
    <source>
        <dbReference type="PROSITE" id="PS50249"/>
    </source>
</evidence>
<dbReference type="Pfam" id="PF01398">
    <property type="entry name" value="JAB"/>
    <property type="match status" value="1"/>
</dbReference>
<dbReference type="OrthoDB" id="3640at2759"/>
<keyword evidence="5" id="KW-0833">Ubl conjugation pathway</keyword>
<dbReference type="SUPFAM" id="SSF102712">
    <property type="entry name" value="JAB1/MPN domain"/>
    <property type="match status" value="1"/>
</dbReference>
<comment type="caution">
    <text evidence="10">The sequence shown here is derived from an EMBL/GenBank/DDBJ whole genome shotgun (WGS) entry which is preliminary data.</text>
</comment>
<name>A0A7J6V338_THATH</name>
<evidence type="ECO:0000256" key="7">
    <source>
        <dbReference type="ARBA" id="ARBA00022833"/>
    </source>
</evidence>
<dbReference type="FunFam" id="3.40.140.10:FF:000046">
    <property type="entry name" value="AMSH-like ubiquitin thioesterase 2"/>
    <property type="match status" value="1"/>
</dbReference>
<evidence type="ECO:0000256" key="1">
    <source>
        <dbReference type="ARBA" id="ARBA00001947"/>
    </source>
</evidence>
<keyword evidence="3" id="KW-0645">Protease</keyword>
<evidence type="ECO:0000256" key="5">
    <source>
        <dbReference type="ARBA" id="ARBA00022786"/>
    </source>
</evidence>
<sequence length="307" mass="34830">MCRPLTRKQKERLVSKIPQHSSYSTYSVKEKLHHNKIHQELSTELEILKSQLGHDFRSQKNQELHSYNEREVKYGGTEETKIQSSEINVNCVTQSSPSPVLTFIQSVPEAVQLSHIAASDSRNDQSQSSCQDVHISVRLMADFLELARDNTNKDLETCGVLGAFLKNGVFYITTLIIPKQETTPSSCQALNEEEIYAIQSEHSLFPLGWIHTHPSQSCFMSSIDLHTQYCYQLMLPEAVAIVMAPTDATRSYGVFRLSDPGGTTVVKECQERGFHPHKEPSDGSPIYEDCSNIYFNPNLRFEIFDLR</sequence>
<dbReference type="PROSITE" id="PS50249">
    <property type="entry name" value="MPN"/>
    <property type="match status" value="1"/>
</dbReference>
<evidence type="ECO:0000256" key="6">
    <source>
        <dbReference type="ARBA" id="ARBA00022801"/>
    </source>
</evidence>
<dbReference type="GO" id="GO:0016020">
    <property type="term" value="C:membrane"/>
    <property type="evidence" value="ECO:0007669"/>
    <property type="project" value="TreeGrafter"/>
</dbReference>
<evidence type="ECO:0000256" key="8">
    <source>
        <dbReference type="ARBA" id="ARBA00023049"/>
    </source>
</evidence>
<keyword evidence="11" id="KW-1185">Reference proteome</keyword>
<feature type="domain" description="MPN" evidence="9">
    <location>
        <begin position="133"/>
        <end position="261"/>
    </location>
</feature>
<dbReference type="Proteomes" id="UP000554482">
    <property type="component" value="Unassembled WGS sequence"/>
</dbReference>
<gene>
    <name evidence="10" type="ORF">FRX31_031099</name>
</gene>
<dbReference type="GO" id="GO:0061578">
    <property type="term" value="F:K63-linked deubiquitinase activity"/>
    <property type="evidence" value="ECO:0007669"/>
    <property type="project" value="InterPro"/>
</dbReference>
<evidence type="ECO:0000256" key="3">
    <source>
        <dbReference type="ARBA" id="ARBA00022670"/>
    </source>
</evidence>
<dbReference type="InterPro" id="IPR000555">
    <property type="entry name" value="JAMM/MPN+_dom"/>
</dbReference>
<proteinExistence type="inferred from homology"/>
<organism evidence="10 11">
    <name type="scientific">Thalictrum thalictroides</name>
    <name type="common">Rue-anemone</name>
    <name type="synonym">Anemone thalictroides</name>
    <dbReference type="NCBI Taxonomy" id="46969"/>
    <lineage>
        <taxon>Eukaryota</taxon>
        <taxon>Viridiplantae</taxon>
        <taxon>Streptophyta</taxon>
        <taxon>Embryophyta</taxon>
        <taxon>Tracheophyta</taxon>
        <taxon>Spermatophyta</taxon>
        <taxon>Magnoliopsida</taxon>
        <taxon>Ranunculales</taxon>
        <taxon>Ranunculaceae</taxon>
        <taxon>Thalictroideae</taxon>
        <taxon>Thalictrum</taxon>
    </lineage>
</organism>
<dbReference type="PANTHER" id="PTHR12947:SF13">
    <property type="entry name" value="FI19924P1"/>
    <property type="match status" value="1"/>
</dbReference>
<comment type="similarity">
    <text evidence="2">Belongs to the peptidase M67C family.</text>
</comment>
<dbReference type="GO" id="GO:0046872">
    <property type="term" value="F:metal ion binding"/>
    <property type="evidence" value="ECO:0007669"/>
    <property type="project" value="UniProtKB-KW"/>
</dbReference>